<keyword evidence="1 2" id="KW-0963">Cytoplasm</keyword>
<dbReference type="PANTHER" id="PTHR37300:SF1">
    <property type="entry name" value="UPF0291 PROTEIN YNZC"/>
    <property type="match status" value="1"/>
</dbReference>
<evidence type="ECO:0000256" key="1">
    <source>
        <dbReference type="ARBA" id="ARBA00022490"/>
    </source>
</evidence>
<dbReference type="eggNOG" id="COG4224">
    <property type="taxonomic scope" value="Bacteria"/>
</dbReference>
<comment type="similarity">
    <text evidence="2">Belongs to the UPF0291 family.</text>
</comment>
<dbReference type="SUPFAM" id="SSF158221">
    <property type="entry name" value="YnzC-like"/>
    <property type="match status" value="1"/>
</dbReference>
<evidence type="ECO:0000313" key="4">
    <source>
        <dbReference type="Proteomes" id="UP000036923"/>
    </source>
</evidence>
<keyword evidence="4" id="KW-1185">Reference proteome</keyword>
<dbReference type="STRING" id="398512.Bccel_4949"/>
<dbReference type="OrthoDB" id="390105at2"/>
<dbReference type="InterPro" id="IPR009242">
    <property type="entry name" value="DUF896"/>
</dbReference>
<comment type="subcellular location">
    <subcellularLocation>
        <location evidence="2">Cytoplasm</location>
    </subcellularLocation>
</comment>
<dbReference type="Proteomes" id="UP000036923">
    <property type="component" value="Unassembled WGS sequence"/>
</dbReference>
<dbReference type="GO" id="GO:0005737">
    <property type="term" value="C:cytoplasm"/>
    <property type="evidence" value="ECO:0007669"/>
    <property type="project" value="UniProtKB-SubCell"/>
</dbReference>
<evidence type="ECO:0000313" key="3">
    <source>
        <dbReference type="EMBL" id="KNY29675.1"/>
    </source>
</evidence>
<dbReference type="Pfam" id="PF05979">
    <property type="entry name" value="DUF896"/>
    <property type="match status" value="1"/>
</dbReference>
<dbReference type="PANTHER" id="PTHR37300">
    <property type="entry name" value="UPF0291 PROTEIN CBO2609/CLC_2481"/>
    <property type="match status" value="1"/>
</dbReference>
<proteinExistence type="inferred from homology"/>
<accession>A0A0L6JVL1</accession>
<comment type="caution">
    <text evidence="3">The sequence shown here is derived from an EMBL/GenBank/DDBJ whole genome shotgun (WGS) entry which is preliminary data.</text>
</comment>
<gene>
    <name evidence="3" type="ORF">Bccel_4949</name>
</gene>
<organism evidence="3 4">
    <name type="scientific">Pseudobacteroides cellulosolvens ATCC 35603 = DSM 2933</name>
    <dbReference type="NCBI Taxonomy" id="398512"/>
    <lineage>
        <taxon>Bacteria</taxon>
        <taxon>Bacillati</taxon>
        <taxon>Bacillota</taxon>
        <taxon>Clostridia</taxon>
        <taxon>Eubacteriales</taxon>
        <taxon>Oscillospiraceae</taxon>
        <taxon>Pseudobacteroides</taxon>
    </lineage>
</organism>
<sequence length="77" mass="9048">MEREKLDNLINRINELAKKSKTSGLSDTEKIEQQSLRKEYINAFRNNMKKTLDSVTVVDKNGNRKQLRQKNKDNLIN</sequence>
<dbReference type="RefSeq" id="WP_036935099.1">
    <property type="nucleotide sequence ID" value="NZ_JQKC01000001.1"/>
</dbReference>
<reference evidence="4" key="1">
    <citation type="submission" date="2015-07" db="EMBL/GenBank/DDBJ databases">
        <title>Near-Complete Genome Sequence of the Cellulolytic Bacterium Bacteroides (Pseudobacteroides) cellulosolvens ATCC 35603.</title>
        <authorList>
            <person name="Dassa B."/>
            <person name="Utturkar S.M."/>
            <person name="Klingeman D.M."/>
            <person name="Hurt R.A."/>
            <person name="Keller M."/>
            <person name="Xu J."/>
            <person name="Reddy Y.H.K."/>
            <person name="Borovok I."/>
            <person name="Grinberg I.R."/>
            <person name="Lamed R."/>
            <person name="Zhivin O."/>
            <person name="Bayer E.A."/>
            <person name="Brown S.D."/>
        </authorList>
    </citation>
    <scope>NUCLEOTIDE SEQUENCE [LARGE SCALE GENOMIC DNA]</scope>
    <source>
        <strain evidence="4">DSM 2933</strain>
    </source>
</reference>
<protein>
    <recommendedName>
        <fullName evidence="2">UPF0291 protein Bccel_4949</fullName>
    </recommendedName>
</protein>
<dbReference type="EMBL" id="LGTC01000001">
    <property type="protein sequence ID" value="KNY29675.1"/>
    <property type="molecule type" value="Genomic_DNA"/>
</dbReference>
<evidence type="ECO:0000256" key="2">
    <source>
        <dbReference type="HAMAP-Rule" id="MF_01103"/>
    </source>
</evidence>
<dbReference type="HAMAP" id="MF_01103">
    <property type="entry name" value="UPF0291"/>
    <property type="match status" value="1"/>
</dbReference>
<dbReference type="AlphaFoldDB" id="A0A0L6JVL1"/>
<dbReference type="Gene3D" id="1.10.287.540">
    <property type="entry name" value="Helix hairpin bin"/>
    <property type="match status" value="1"/>
</dbReference>
<name>A0A0L6JVL1_9FIRM</name>